<dbReference type="PANTHER" id="PTHR38666">
    <property type="match status" value="1"/>
</dbReference>
<organism evidence="1 2">
    <name type="scientific">Cymbomonas tetramitiformis</name>
    <dbReference type="NCBI Taxonomy" id="36881"/>
    <lineage>
        <taxon>Eukaryota</taxon>
        <taxon>Viridiplantae</taxon>
        <taxon>Chlorophyta</taxon>
        <taxon>Pyramimonadophyceae</taxon>
        <taxon>Pyramimonadales</taxon>
        <taxon>Pyramimonadaceae</taxon>
        <taxon>Cymbomonas</taxon>
    </lineage>
</organism>
<evidence type="ECO:0000313" key="2">
    <source>
        <dbReference type="Proteomes" id="UP001190700"/>
    </source>
</evidence>
<dbReference type="InterPro" id="IPR021610">
    <property type="entry name" value="DUF3228"/>
</dbReference>
<dbReference type="AlphaFoldDB" id="A0AAE0FLV4"/>
<gene>
    <name evidence="1" type="ORF">CYMTET_29151</name>
</gene>
<sequence length="209" mass="23566">MAASLPFGDTFFLDEFALRQWEDPEYSGTRVSYDKAEFVKKIHEFHQGEGYPLVDGYAPFCKHVFVPNFLGALSGTLEITPDNAHLLKSGYQSRTPAELPVLTRYFPADKVVAAEAKMLDIILYSREQLLKERAAMEAKQERPEMPEVEWGIISIKGQDADHELPMQPITMMRNALGREEGGSGVPMDREKYLASVAYWEAHAPIVAKN</sequence>
<name>A0AAE0FLV4_9CHLO</name>
<dbReference type="Pfam" id="PF11539">
    <property type="entry name" value="DUF3228"/>
    <property type="match status" value="1"/>
</dbReference>
<dbReference type="PANTHER" id="PTHR38666:SF2">
    <property type="entry name" value="FLAGELLAR ASSOCIATED PROTEIN"/>
    <property type="match status" value="1"/>
</dbReference>
<dbReference type="Proteomes" id="UP001190700">
    <property type="component" value="Unassembled WGS sequence"/>
</dbReference>
<reference evidence="1 2" key="1">
    <citation type="journal article" date="2015" name="Genome Biol. Evol.">
        <title>Comparative Genomics of a Bacterivorous Green Alga Reveals Evolutionary Causalities and Consequences of Phago-Mixotrophic Mode of Nutrition.</title>
        <authorList>
            <person name="Burns J.A."/>
            <person name="Paasch A."/>
            <person name="Narechania A."/>
            <person name="Kim E."/>
        </authorList>
    </citation>
    <scope>NUCLEOTIDE SEQUENCE [LARGE SCALE GENOMIC DNA]</scope>
    <source>
        <strain evidence="1 2">PLY_AMNH</strain>
    </source>
</reference>
<evidence type="ECO:0008006" key="3">
    <source>
        <dbReference type="Google" id="ProtNLM"/>
    </source>
</evidence>
<dbReference type="Gene3D" id="3.30.2310.50">
    <property type="entry name" value="Protein of unknown function (DUF3228), domain 1"/>
    <property type="match status" value="2"/>
</dbReference>
<comment type="caution">
    <text evidence="1">The sequence shown here is derived from an EMBL/GenBank/DDBJ whole genome shotgun (WGS) entry which is preliminary data.</text>
</comment>
<keyword evidence="2" id="KW-1185">Reference proteome</keyword>
<accession>A0AAE0FLV4</accession>
<protein>
    <recommendedName>
        <fullName evidence="3">Flagellar associated protein</fullName>
    </recommendedName>
</protein>
<proteinExistence type="predicted"/>
<dbReference type="EMBL" id="LGRX02016534">
    <property type="protein sequence ID" value="KAK3261973.1"/>
    <property type="molecule type" value="Genomic_DNA"/>
</dbReference>
<evidence type="ECO:0000313" key="1">
    <source>
        <dbReference type="EMBL" id="KAK3261973.1"/>
    </source>
</evidence>